<dbReference type="SMART" id="SM00909">
    <property type="entry name" value="Germane"/>
    <property type="match status" value="1"/>
</dbReference>
<dbReference type="AlphaFoldDB" id="A0A0G0B4U2"/>
<evidence type="ECO:0000313" key="4">
    <source>
        <dbReference type="Proteomes" id="UP000033866"/>
    </source>
</evidence>
<feature type="transmembrane region" description="Helical" evidence="1">
    <location>
        <begin position="12"/>
        <end position="31"/>
    </location>
</feature>
<organism evidence="3 4">
    <name type="scientific">candidate division WS6 bacterium GW2011_GWE1_34_7</name>
    <dbReference type="NCBI Taxonomy" id="1619093"/>
    <lineage>
        <taxon>Bacteria</taxon>
        <taxon>Candidatus Dojkabacteria</taxon>
    </lineage>
</organism>
<dbReference type="EMBL" id="LBPV01000048">
    <property type="protein sequence ID" value="KKP64329.1"/>
    <property type="molecule type" value="Genomic_DNA"/>
</dbReference>
<accession>A0A0G0B4U2</accession>
<dbReference type="Pfam" id="PF10646">
    <property type="entry name" value="Germane"/>
    <property type="match status" value="1"/>
</dbReference>
<dbReference type="InterPro" id="IPR019606">
    <property type="entry name" value="GerMN"/>
</dbReference>
<proteinExistence type="predicted"/>
<keyword evidence="1" id="KW-1133">Transmembrane helix</keyword>
<evidence type="ECO:0000259" key="2">
    <source>
        <dbReference type="SMART" id="SM00909"/>
    </source>
</evidence>
<comment type="caution">
    <text evidence="3">The sequence shown here is derived from an EMBL/GenBank/DDBJ whole genome shotgun (WGS) entry which is preliminary data.</text>
</comment>
<gene>
    <name evidence="3" type="ORF">UR61_C0048G0002</name>
</gene>
<reference evidence="3 4" key="1">
    <citation type="journal article" date="2015" name="Nature">
        <title>rRNA introns, odd ribosomes, and small enigmatic genomes across a large radiation of phyla.</title>
        <authorList>
            <person name="Brown C.T."/>
            <person name="Hug L.A."/>
            <person name="Thomas B.C."/>
            <person name="Sharon I."/>
            <person name="Castelle C.J."/>
            <person name="Singh A."/>
            <person name="Wilkins M.J."/>
            <person name="Williams K.H."/>
            <person name="Banfield J.F."/>
        </authorList>
    </citation>
    <scope>NUCLEOTIDE SEQUENCE [LARGE SCALE GENOMIC DNA]</scope>
</reference>
<protein>
    <recommendedName>
        <fullName evidence="2">GerMN domain-containing protein</fullName>
    </recommendedName>
</protein>
<keyword evidence="1" id="KW-0472">Membrane</keyword>
<name>A0A0G0B4U2_9BACT</name>
<feature type="domain" description="GerMN" evidence="2">
    <location>
        <begin position="211"/>
        <end position="302"/>
    </location>
</feature>
<evidence type="ECO:0000313" key="3">
    <source>
        <dbReference type="EMBL" id="KKP64329.1"/>
    </source>
</evidence>
<keyword evidence="1" id="KW-0812">Transmembrane</keyword>
<dbReference type="Proteomes" id="UP000033866">
    <property type="component" value="Unassembled WGS sequence"/>
</dbReference>
<evidence type="ECO:0000256" key="1">
    <source>
        <dbReference type="SAM" id="Phobius"/>
    </source>
</evidence>
<sequence length="303" mass="33519">MYTYRYMKRKYIILFIIAILLLISIPLVYIFRDQILEFIPIFNKQNNTQEVDKKVVTRTAKGVEYKMITPLPNDEVDCSFAIEGEIPGGWFFEGVFPIKLVSGTGAEILTTQAKAVGDTYTDDFVKFTANIACTEKCDGNAKLIFSKDNPSGEAANDDSFEIPVFFKTLCEIDSTMNLLVYFGNTVKDPNAENCDKVYAVSRKVVKTEAVGRAALLELLKGTTSAEEDKGYISSIPSGVTINSLKISKGIAYVDFNEKLGEGVGGSCLVDRIRAEITQTLKQFSTVDKVVISINGESKEILQP</sequence>